<dbReference type="InterPro" id="IPR004564">
    <property type="entry name" value="OM_lipoprot_carrier_LolA-like"/>
</dbReference>
<dbReference type="PANTHER" id="PTHR35869:SF1">
    <property type="entry name" value="OUTER-MEMBRANE LIPOPROTEIN CARRIER PROTEIN"/>
    <property type="match status" value="1"/>
</dbReference>
<keyword evidence="1" id="KW-0449">Lipoprotein</keyword>
<organism evidence="1">
    <name type="scientific">mine drainage metagenome</name>
    <dbReference type="NCBI Taxonomy" id="410659"/>
    <lineage>
        <taxon>unclassified sequences</taxon>
        <taxon>metagenomes</taxon>
        <taxon>ecological metagenomes</taxon>
    </lineage>
</organism>
<comment type="caution">
    <text evidence="1">The sequence shown here is derived from an EMBL/GenBank/DDBJ whole genome shotgun (WGS) entry which is preliminary data.</text>
</comment>
<dbReference type="CDD" id="cd16325">
    <property type="entry name" value="LolA"/>
    <property type="match status" value="1"/>
</dbReference>
<protein>
    <submittedName>
        <fullName evidence="1">Outer-membrane lipoprotein carrier protein</fullName>
    </submittedName>
</protein>
<dbReference type="AlphaFoldDB" id="A0A1J5QSC2"/>
<dbReference type="SUPFAM" id="SSF89392">
    <property type="entry name" value="Prokaryotic lipoproteins and lipoprotein localization factors"/>
    <property type="match status" value="1"/>
</dbReference>
<dbReference type="Gene3D" id="2.50.20.10">
    <property type="entry name" value="Lipoprotein localisation LolA/LolB/LppX"/>
    <property type="match status" value="1"/>
</dbReference>
<reference evidence="1" key="1">
    <citation type="submission" date="2016-10" db="EMBL/GenBank/DDBJ databases">
        <title>Sequence of Gallionella enrichment culture.</title>
        <authorList>
            <person name="Poehlein A."/>
            <person name="Muehling M."/>
            <person name="Daniel R."/>
        </authorList>
    </citation>
    <scope>NUCLEOTIDE SEQUENCE</scope>
</reference>
<accession>A0A1J5QSC2</accession>
<evidence type="ECO:0000313" key="1">
    <source>
        <dbReference type="EMBL" id="OIQ80379.1"/>
    </source>
</evidence>
<dbReference type="EMBL" id="MLJW01001069">
    <property type="protein sequence ID" value="OIQ80379.1"/>
    <property type="molecule type" value="Genomic_DNA"/>
</dbReference>
<sequence>MNRILRYLAPLAFVVFALPAFAQEIPLSEISRYLNALTTAEASFTQRNADGSISSGKLYIHRPGRMRFEYDPPNKSLVIAGGSAVAIFDPKSNQPPEQYPLARTPLNLILAPVIDLGQAKMVVAHSTLGSDTTVTAEDPQHPENGTSSLILSPNPTALRQWIITDATGSKTVVELSAFQQGMQLGDSLFDIQSETAKRVGR</sequence>
<proteinExistence type="predicted"/>
<name>A0A1J5QSC2_9ZZZZ</name>
<dbReference type="PANTHER" id="PTHR35869">
    <property type="entry name" value="OUTER-MEMBRANE LIPOPROTEIN CARRIER PROTEIN"/>
    <property type="match status" value="1"/>
</dbReference>
<dbReference type="Pfam" id="PF03548">
    <property type="entry name" value="LolA"/>
    <property type="match status" value="1"/>
</dbReference>
<gene>
    <name evidence="1" type="primary">lolA_12</name>
    <name evidence="1" type="ORF">GALL_378720</name>
</gene>
<dbReference type="InterPro" id="IPR029046">
    <property type="entry name" value="LolA/LolB/LppX"/>
</dbReference>